<feature type="domain" description="YCII-related" evidence="2">
    <location>
        <begin position="27"/>
        <end position="106"/>
    </location>
</feature>
<dbReference type="InterPro" id="IPR005545">
    <property type="entry name" value="YCII"/>
</dbReference>
<dbReference type="RefSeq" id="WP_205830665.1">
    <property type="nucleotide sequence ID" value="NZ_CP108085.1"/>
</dbReference>
<accession>A0ABZ1ST79</accession>
<dbReference type="SUPFAM" id="SSF54909">
    <property type="entry name" value="Dimeric alpha+beta barrel"/>
    <property type="match status" value="1"/>
</dbReference>
<evidence type="ECO:0000313" key="4">
    <source>
        <dbReference type="Proteomes" id="UP001432011"/>
    </source>
</evidence>
<protein>
    <submittedName>
        <fullName evidence="3">YciI family protein</fullName>
    </submittedName>
</protein>
<comment type="similarity">
    <text evidence="1">Belongs to the YciI family.</text>
</comment>
<sequence length="125" mass="13109">MPSVQSDQGADAMAKYLISFPSAAMALSGEELQAAATAAHAVVQEAKDAGVWVFGGGIDESVPPVMVDGDGTVTEGTYPQTRRLEGGYSILELPSREAALEWAAKMAVACRCAQEVRAFQYDPAV</sequence>
<dbReference type="InterPro" id="IPR011008">
    <property type="entry name" value="Dimeric_a/b-barrel"/>
</dbReference>
<evidence type="ECO:0000259" key="2">
    <source>
        <dbReference type="Pfam" id="PF03795"/>
    </source>
</evidence>
<gene>
    <name evidence="3" type="ORF">OG913_00415</name>
</gene>
<dbReference type="EMBL" id="CP108085">
    <property type="protein sequence ID" value="WUP75529.1"/>
    <property type="molecule type" value="Genomic_DNA"/>
</dbReference>
<dbReference type="Proteomes" id="UP001432011">
    <property type="component" value="Chromosome"/>
</dbReference>
<organism evidence="3 4">
    <name type="scientific">Microbispora hainanensis</name>
    <dbReference type="NCBI Taxonomy" id="568844"/>
    <lineage>
        <taxon>Bacteria</taxon>
        <taxon>Bacillati</taxon>
        <taxon>Actinomycetota</taxon>
        <taxon>Actinomycetes</taxon>
        <taxon>Streptosporangiales</taxon>
        <taxon>Streptosporangiaceae</taxon>
        <taxon>Microbispora</taxon>
    </lineage>
</organism>
<dbReference type="Pfam" id="PF03795">
    <property type="entry name" value="YCII"/>
    <property type="match status" value="1"/>
</dbReference>
<proteinExistence type="inferred from homology"/>
<name>A0ABZ1ST79_9ACTN</name>
<dbReference type="Gene3D" id="3.30.70.1060">
    <property type="entry name" value="Dimeric alpha+beta barrel"/>
    <property type="match status" value="1"/>
</dbReference>
<evidence type="ECO:0000256" key="1">
    <source>
        <dbReference type="ARBA" id="ARBA00007689"/>
    </source>
</evidence>
<evidence type="ECO:0000313" key="3">
    <source>
        <dbReference type="EMBL" id="WUP75529.1"/>
    </source>
</evidence>
<keyword evidence="4" id="KW-1185">Reference proteome</keyword>
<reference evidence="3" key="1">
    <citation type="submission" date="2022-10" db="EMBL/GenBank/DDBJ databases">
        <title>The complete genomes of actinobacterial strains from the NBC collection.</title>
        <authorList>
            <person name="Joergensen T.S."/>
            <person name="Alvarez Arevalo M."/>
            <person name="Sterndorff E.B."/>
            <person name="Faurdal D."/>
            <person name="Vuksanovic O."/>
            <person name="Mourched A.-S."/>
            <person name="Charusanti P."/>
            <person name="Shaw S."/>
            <person name="Blin K."/>
            <person name="Weber T."/>
        </authorList>
    </citation>
    <scope>NUCLEOTIDE SEQUENCE</scope>
    <source>
        <strain evidence="3">NBC_00254</strain>
    </source>
</reference>